<evidence type="ECO:0000256" key="3">
    <source>
        <dbReference type="ARBA" id="ARBA00023002"/>
    </source>
</evidence>
<evidence type="ECO:0000256" key="2">
    <source>
        <dbReference type="ARBA" id="ARBA00022573"/>
    </source>
</evidence>
<gene>
    <name evidence="4" type="ORF">GCM10007890_31990</name>
</gene>
<organism evidence="4 5">
    <name type="scientific">Methylobacterium tardum</name>
    <dbReference type="NCBI Taxonomy" id="374432"/>
    <lineage>
        <taxon>Bacteria</taxon>
        <taxon>Pseudomonadati</taxon>
        <taxon>Pseudomonadota</taxon>
        <taxon>Alphaproteobacteria</taxon>
        <taxon>Hyphomicrobiales</taxon>
        <taxon>Methylobacteriaceae</taxon>
        <taxon>Methylobacterium</taxon>
    </lineage>
</organism>
<reference evidence="5" key="1">
    <citation type="journal article" date="2019" name="Int. J. Syst. Evol. Microbiol.">
        <title>The Global Catalogue of Microorganisms (GCM) 10K type strain sequencing project: providing services to taxonomists for standard genome sequencing and annotation.</title>
        <authorList>
            <consortium name="The Broad Institute Genomics Platform"/>
            <consortium name="The Broad Institute Genome Sequencing Center for Infectious Disease"/>
            <person name="Wu L."/>
            <person name="Ma J."/>
        </authorList>
    </citation>
    <scope>NUCLEOTIDE SEQUENCE [LARGE SCALE GENOMIC DNA]</scope>
    <source>
        <strain evidence="5">NBRC 103632</strain>
    </source>
</reference>
<dbReference type="InterPro" id="IPR003723">
    <property type="entry name" value="Precorrin-6x_reduct"/>
</dbReference>
<dbReference type="PROSITE" id="PS51014">
    <property type="entry name" value="COBK_CBIJ"/>
    <property type="match status" value="1"/>
</dbReference>
<sequence>MPTIDSQGAGLVRLDRGSALMDKVPMTSGGMRILILGGTGEASALARSLAGRPDLSVVLSLAGRTAAPKAEPVPTRVGGFGGAEGLARYLAAEGVDCLIDATHPFAAAISANAARAAVLTGVRLLAIRRPPWHRGAGDVWNEVDTMEQAVAALGQEPRRVFLTIGRQEAGAFAAAPQHRYLARTVEPLGDLLPVPHLTALEARGPFDADSEVALMRANGIEIVVSKNSGGAATYGKIAAARGLAIPVVMVRRPEKPDVPSVPDAEGARRWLRFGDHAGPSTLRAV</sequence>
<name>A0AA37WSG4_9HYPH</name>
<keyword evidence="5" id="KW-1185">Reference proteome</keyword>
<dbReference type="GO" id="GO:0009236">
    <property type="term" value="P:cobalamin biosynthetic process"/>
    <property type="evidence" value="ECO:0007669"/>
    <property type="project" value="UniProtKB-KW"/>
</dbReference>
<comment type="caution">
    <text evidence="4">The sequence shown here is derived from an EMBL/GenBank/DDBJ whole genome shotgun (WGS) entry which is preliminary data.</text>
</comment>
<protein>
    <submittedName>
        <fullName evidence="4">Precorrin-6A reductase</fullName>
    </submittedName>
</protein>
<comment type="pathway">
    <text evidence="1">Cofactor biosynthesis; adenosylcobalamin biosynthesis.</text>
</comment>
<dbReference type="Proteomes" id="UP001157440">
    <property type="component" value="Unassembled WGS sequence"/>
</dbReference>
<dbReference type="PANTHER" id="PTHR36925:SF1">
    <property type="entry name" value="COBALT-PRECORRIN-6A REDUCTASE"/>
    <property type="match status" value="1"/>
</dbReference>
<keyword evidence="3" id="KW-0560">Oxidoreductase</keyword>
<dbReference type="PANTHER" id="PTHR36925">
    <property type="entry name" value="COBALT-PRECORRIN-6A REDUCTASE"/>
    <property type="match status" value="1"/>
</dbReference>
<evidence type="ECO:0000313" key="5">
    <source>
        <dbReference type="Proteomes" id="UP001157440"/>
    </source>
</evidence>
<evidence type="ECO:0000313" key="4">
    <source>
        <dbReference type="EMBL" id="GLS71186.1"/>
    </source>
</evidence>
<accession>A0AA37WSG4</accession>
<dbReference type="Pfam" id="PF02571">
    <property type="entry name" value="CbiJ"/>
    <property type="match status" value="1"/>
</dbReference>
<dbReference type="EMBL" id="BSPL01000017">
    <property type="protein sequence ID" value="GLS71186.1"/>
    <property type="molecule type" value="Genomic_DNA"/>
</dbReference>
<evidence type="ECO:0000256" key="1">
    <source>
        <dbReference type="ARBA" id="ARBA00004953"/>
    </source>
</evidence>
<dbReference type="GO" id="GO:0016994">
    <property type="term" value="F:precorrin-6A reductase activity"/>
    <property type="evidence" value="ECO:0007669"/>
    <property type="project" value="InterPro"/>
</dbReference>
<dbReference type="AlphaFoldDB" id="A0AA37WSG4"/>
<proteinExistence type="predicted"/>
<dbReference type="NCBIfam" id="NF005968">
    <property type="entry name" value="PRK08057.1-2"/>
    <property type="match status" value="1"/>
</dbReference>
<keyword evidence="2" id="KW-0169">Cobalamin biosynthesis</keyword>